<dbReference type="AlphaFoldDB" id="A0A9W6SN14"/>
<feature type="transmembrane region" description="Helical" evidence="1">
    <location>
        <begin position="75"/>
        <end position="96"/>
    </location>
</feature>
<organism evidence="2 3">
    <name type="scientific">Actinorhabdospora filicis</name>
    <dbReference type="NCBI Taxonomy" id="1785913"/>
    <lineage>
        <taxon>Bacteria</taxon>
        <taxon>Bacillati</taxon>
        <taxon>Actinomycetota</taxon>
        <taxon>Actinomycetes</taxon>
        <taxon>Micromonosporales</taxon>
        <taxon>Micromonosporaceae</taxon>
        <taxon>Actinorhabdospora</taxon>
    </lineage>
</organism>
<keyword evidence="3" id="KW-1185">Reference proteome</keyword>
<protein>
    <submittedName>
        <fullName evidence="2">Uncharacterized protein</fullName>
    </submittedName>
</protein>
<evidence type="ECO:0000313" key="3">
    <source>
        <dbReference type="Proteomes" id="UP001165079"/>
    </source>
</evidence>
<evidence type="ECO:0000313" key="2">
    <source>
        <dbReference type="EMBL" id="GLZ77576.1"/>
    </source>
</evidence>
<gene>
    <name evidence="2" type="ORF">Afil01_23830</name>
</gene>
<keyword evidence="1" id="KW-0472">Membrane</keyword>
<proteinExistence type="predicted"/>
<comment type="caution">
    <text evidence="2">The sequence shown here is derived from an EMBL/GenBank/DDBJ whole genome shotgun (WGS) entry which is preliminary data.</text>
</comment>
<keyword evidence="1" id="KW-1133">Transmembrane helix</keyword>
<dbReference type="Proteomes" id="UP001165079">
    <property type="component" value="Unassembled WGS sequence"/>
</dbReference>
<keyword evidence="1" id="KW-0812">Transmembrane</keyword>
<evidence type="ECO:0000256" key="1">
    <source>
        <dbReference type="SAM" id="Phobius"/>
    </source>
</evidence>
<dbReference type="RefSeq" id="WP_285662676.1">
    <property type="nucleotide sequence ID" value="NZ_BSTX01000001.1"/>
</dbReference>
<reference evidence="2" key="1">
    <citation type="submission" date="2023-03" db="EMBL/GenBank/DDBJ databases">
        <title>Actinorhabdospora filicis NBRC 111898.</title>
        <authorList>
            <person name="Ichikawa N."/>
            <person name="Sato H."/>
            <person name="Tonouchi N."/>
        </authorList>
    </citation>
    <scope>NUCLEOTIDE SEQUENCE</scope>
    <source>
        <strain evidence="2">NBRC 111898</strain>
    </source>
</reference>
<sequence>MSPDTPPPDTPPTPPEPPDRVYLPVLGVTVAWYLGLGLLLLLWAMFFADGAAASDCAPNLVCDPDVDPRGAVAAAAPWFGLAAATSLMLSVVLRLLAETWRAVSCGTAAAVIGAGLSTILFDLLM</sequence>
<dbReference type="EMBL" id="BSTX01000001">
    <property type="protein sequence ID" value="GLZ77576.1"/>
    <property type="molecule type" value="Genomic_DNA"/>
</dbReference>
<feature type="transmembrane region" description="Helical" evidence="1">
    <location>
        <begin position="103"/>
        <end position="124"/>
    </location>
</feature>
<feature type="transmembrane region" description="Helical" evidence="1">
    <location>
        <begin position="21"/>
        <end position="46"/>
    </location>
</feature>
<accession>A0A9W6SN14</accession>
<name>A0A9W6SN14_9ACTN</name>